<organism evidence="4">
    <name type="scientific">Cuerna arida</name>
    <dbReference type="NCBI Taxonomy" id="1464854"/>
    <lineage>
        <taxon>Eukaryota</taxon>
        <taxon>Metazoa</taxon>
        <taxon>Ecdysozoa</taxon>
        <taxon>Arthropoda</taxon>
        <taxon>Hexapoda</taxon>
        <taxon>Insecta</taxon>
        <taxon>Pterygota</taxon>
        <taxon>Neoptera</taxon>
        <taxon>Paraneoptera</taxon>
        <taxon>Hemiptera</taxon>
        <taxon>Auchenorrhyncha</taxon>
        <taxon>Membracoidea</taxon>
        <taxon>Cicadellidae</taxon>
        <taxon>Cicadellinae</taxon>
        <taxon>Proconiini</taxon>
        <taxon>Cuerna</taxon>
    </lineage>
</organism>
<evidence type="ECO:0000256" key="1">
    <source>
        <dbReference type="SAM" id="Coils"/>
    </source>
</evidence>
<dbReference type="FunFam" id="1.10.472.80:FF:000006">
    <property type="entry name" value="TBC1 domain family member 14"/>
    <property type="match status" value="1"/>
</dbReference>
<dbReference type="SUPFAM" id="SSF47923">
    <property type="entry name" value="Ypt/Rab-GAP domain of gyp1p"/>
    <property type="match status" value="2"/>
</dbReference>
<dbReference type="PANTHER" id="PTHR47219">
    <property type="entry name" value="RAB GTPASE-ACTIVATING PROTEIN 1-LIKE"/>
    <property type="match status" value="1"/>
</dbReference>
<dbReference type="GO" id="GO:0016192">
    <property type="term" value="P:vesicle-mediated transport"/>
    <property type="evidence" value="ECO:0007669"/>
    <property type="project" value="UniProtKB-ARBA"/>
</dbReference>
<evidence type="ECO:0000259" key="3">
    <source>
        <dbReference type="PROSITE" id="PS50086"/>
    </source>
</evidence>
<dbReference type="InterPro" id="IPR050302">
    <property type="entry name" value="Rab_GAP_TBC_domain"/>
</dbReference>
<feature type="region of interest" description="Disordered" evidence="2">
    <location>
        <begin position="327"/>
        <end position="348"/>
    </location>
</feature>
<dbReference type="Pfam" id="PF00566">
    <property type="entry name" value="RabGAP-TBC"/>
    <property type="match status" value="1"/>
</dbReference>
<name>A0A1B6FHZ4_9HEMI</name>
<dbReference type="PROSITE" id="PS50086">
    <property type="entry name" value="TBC_RABGAP"/>
    <property type="match status" value="1"/>
</dbReference>
<dbReference type="GO" id="GO:0031410">
    <property type="term" value="C:cytoplasmic vesicle"/>
    <property type="evidence" value="ECO:0007669"/>
    <property type="project" value="UniProtKB-ARBA"/>
</dbReference>
<feature type="compositionally biased region" description="Low complexity" evidence="2">
    <location>
        <begin position="483"/>
        <end position="496"/>
    </location>
</feature>
<dbReference type="Gene3D" id="1.10.10.750">
    <property type="entry name" value="Ypt/Rab-GAP domain of gyp1p, domain 1"/>
    <property type="match status" value="1"/>
</dbReference>
<evidence type="ECO:0000313" key="4">
    <source>
        <dbReference type="EMBL" id="JAS49822.1"/>
    </source>
</evidence>
<dbReference type="AlphaFoldDB" id="A0A1B6FHZ4"/>
<feature type="coiled-coil region" evidence="1">
    <location>
        <begin position="538"/>
        <end position="565"/>
    </location>
</feature>
<dbReference type="Gene3D" id="1.10.8.270">
    <property type="entry name" value="putative rabgap domain of human tbc1 domain family member 14 like domains"/>
    <property type="match status" value="1"/>
</dbReference>
<proteinExistence type="predicted"/>
<evidence type="ECO:0000256" key="2">
    <source>
        <dbReference type="SAM" id="MobiDB-lite"/>
    </source>
</evidence>
<dbReference type="FunFam" id="1.10.8.270:FF:000008">
    <property type="entry name" value="Putative TBC1 domain family member 14"/>
    <property type="match status" value="1"/>
</dbReference>
<feature type="region of interest" description="Disordered" evidence="2">
    <location>
        <begin position="454"/>
        <end position="503"/>
    </location>
</feature>
<reference evidence="4" key="1">
    <citation type="submission" date="2015-11" db="EMBL/GenBank/DDBJ databases">
        <title>De novo transcriptome assembly of four potential Pierce s Disease insect vectors from Arizona vineyards.</title>
        <authorList>
            <person name="Tassone E.E."/>
        </authorList>
    </citation>
    <scope>NUCLEOTIDE SEQUENCE</scope>
</reference>
<dbReference type="FunFam" id="1.10.10.750:FF:000005">
    <property type="entry name" value="TBC1 domain family member 14"/>
    <property type="match status" value="1"/>
</dbReference>
<feature type="domain" description="Rab-GAP TBC" evidence="3">
    <location>
        <begin position="596"/>
        <end position="798"/>
    </location>
</feature>
<dbReference type="GO" id="GO:0031267">
    <property type="term" value="F:small GTPase binding"/>
    <property type="evidence" value="ECO:0007669"/>
    <property type="project" value="TreeGrafter"/>
</dbReference>
<keyword evidence="1" id="KW-0175">Coiled coil</keyword>
<dbReference type="GO" id="GO:0005096">
    <property type="term" value="F:GTPase activator activity"/>
    <property type="evidence" value="ECO:0007669"/>
    <property type="project" value="TreeGrafter"/>
</dbReference>
<dbReference type="InterPro" id="IPR000195">
    <property type="entry name" value="Rab-GAP-TBC_dom"/>
</dbReference>
<gene>
    <name evidence="4" type="ORF">g.5518</name>
</gene>
<protein>
    <recommendedName>
        <fullName evidence="3">Rab-GAP TBC domain-containing protein</fullName>
    </recommendedName>
</protein>
<dbReference type="GO" id="GO:0005773">
    <property type="term" value="C:vacuole"/>
    <property type="evidence" value="ECO:0007669"/>
    <property type="project" value="UniProtKB-ARBA"/>
</dbReference>
<dbReference type="EMBL" id="GECZ01019947">
    <property type="protein sequence ID" value="JAS49822.1"/>
    <property type="molecule type" value="Transcribed_RNA"/>
</dbReference>
<dbReference type="SMART" id="SM00164">
    <property type="entry name" value="TBC"/>
    <property type="match status" value="1"/>
</dbReference>
<dbReference type="PANTHER" id="PTHR47219:SF15">
    <property type="entry name" value="TBC1 DOMAIN FAMILY MEMBER 12 ISOFORM X1"/>
    <property type="match status" value="1"/>
</dbReference>
<dbReference type="Gene3D" id="1.10.472.80">
    <property type="entry name" value="Ypt/Rab-GAP domain of gyp1p, domain 3"/>
    <property type="match status" value="1"/>
</dbReference>
<feature type="compositionally biased region" description="Low complexity" evidence="2">
    <location>
        <begin position="456"/>
        <end position="465"/>
    </location>
</feature>
<sequence>MKTVPSEPDYHDTEIQDDSIQEANITALKDGLKVVGNPCQGHLLKSNSGSDIQNTSETENLIICNPDLAASFQTFKTEKHKLNPGHYLQKVFLSSVAQKFKSQSLPSCLEKKKLQKNFYSEAIDELNETSVPLVETTHNINFGNRDSKESFSGDWFKTWPERGDKVLVRKGDSYSDEKVQTNIICEEFSVSEILVKDNELKESSFNTQSKSSAHDCNSETDDTFFEISKESHSCKENLFNGSVERRHIKESNKVKTTHSAKFEGSSKSIPLDRLLDNFPLAYSPITKQLLLIKPDEENIVNICGEEIYRPDSLNVITRRNAEEKLNLEESYNDKTGGGKGQTSNPRGLDCDLASTNFQRTSAEIGSFSSTVSSLSDNSPSTNEDSALGSLLDHGDTCSLVSVGGCSAFSEDSIEAKSKKKSLAGFFSRNVFNWKSGSRSEDSITRSVANWKLFGKSSSPQSSHTSLTVDHYADSDGGSLAPDSPCSVRSSSSGPRTFSHENRVASSSALIQLDRPANLPAKSEEEEARHRLEYQQMVEAARKKELKEAKQRKKQLQQQLRAEEQLAQATRMWTQEILPRWDQMHSGKKARELWWQGVPSCVRGRVWQLAIGNPLNLTHSLYDICVQRAQDRLRNGGGCDDEDSDNKEASMQQIQLDISRTFPHLCIFQRGGPYYDMLHCLLAAYVCYRPDVGYVQGMSFIAAVLILNMEAADAFVCFANLLNKPCHMAFFHLNQPLMQAYYSTYNELLRENLPQVYAHFSLTALSPDLYLLDWIYTVFTKAMNLDLASRVWDVFLRDGDEFLFRTALGILHLCQDTLLQMDFVHGSQFLTRLPDDLSGDQLFKSISCIKMAVGKQSFQDVLAANSIDCH</sequence>
<accession>A0A1B6FHZ4</accession>
<dbReference type="InterPro" id="IPR035969">
    <property type="entry name" value="Rab-GAP_TBC_sf"/>
</dbReference>